<name>A0A370GQC7_9BACI</name>
<organism evidence="2 3">
    <name type="scientific">Falsibacillus pallidus</name>
    <dbReference type="NCBI Taxonomy" id="493781"/>
    <lineage>
        <taxon>Bacteria</taxon>
        <taxon>Bacillati</taxon>
        <taxon>Bacillota</taxon>
        <taxon>Bacilli</taxon>
        <taxon>Bacillales</taxon>
        <taxon>Bacillaceae</taxon>
        <taxon>Falsibacillus</taxon>
    </lineage>
</organism>
<comment type="caution">
    <text evidence="2">The sequence shown here is derived from an EMBL/GenBank/DDBJ whole genome shotgun (WGS) entry which is preliminary data.</text>
</comment>
<dbReference type="Proteomes" id="UP000255326">
    <property type="component" value="Unassembled WGS sequence"/>
</dbReference>
<reference evidence="2 3" key="1">
    <citation type="submission" date="2018-07" db="EMBL/GenBank/DDBJ databases">
        <title>Genomic Encyclopedia of Type Strains, Phase IV (KMG-IV): sequencing the most valuable type-strain genomes for metagenomic binning, comparative biology and taxonomic classification.</title>
        <authorList>
            <person name="Goeker M."/>
        </authorList>
    </citation>
    <scope>NUCLEOTIDE SEQUENCE [LARGE SCALE GENOMIC DNA]</scope>
    <source>
        <strain evidence="2 3">DSM 25281</strain>
    </source>
</reference>
<evidence type="ECO:0000313" key="3">
    <source>
        <dbReference type="Proteomes" id="UP000255326"/>
    </source>
</evidence>
<keyword evidence="1" id="KW-1133">Transmembrane helix</keyword>
<dbReference type="EMBL" id="QQAY01000002">
    <property type="protein sequence ID" value="RDI45877.1"/>
    <property type="molecule type" value="Genomic_DNA"/>
</dbReference>
<keyword evidence="1" id="KW-0812">Transmembrane</keyword>
<proteinExistence type="predicted"/>
<protein>
    <submittedName>
        <fullName evidence="2">Uncharacterized protein</fullName>
    </submittedName>
</protein>
<dbReference type="AlphaFoldDB" id="A0A370GQC7"/>
<evidence type="ECO:0000256" key="1">
    <source>
        <dbReference type="SAM" id="Phobius"/>
    </source>
</evidence>
<feature type="transmembrane region" description="Helical" evidence="1">
    <location>
        <begin position="12"/>
        <end position="30"/>
    </location>
</feature>
<gene>
    <name evidence="2" type="ORF">DFR59_102512</name>
</gene>
<sequence>MILLERSKYGVFFFLYFNIVSREYFYFLLFGETRGM</sequence>
<accession>A0A370GQC7</accession>
<keyword evidence="3" id="KW-1185">Reference proteome</keyword>
<evidence type="ECO:0000313" key="2">
    <source>
        <dbReference type="EMBL" id="RDI45877.1"/>
    </source>
</evidence>
<keyword evidence="1" id="KW-0472">Membrane</keyword>